<evidence type="ECO:0000256" key="2">
    <source>
        <dbReference type="ARBA" id="ARBA00022801"/>
    </source>
</evidence>
<evidence type="ECO:0000256" key="3">
    <source>
        <dbReference type="ARBA" id="ARBA00022833"/>
    </source>
</evidence>
<dbReference type="EMBL" id="NKYE01000004">
    <property type="protein sequence ID" value="OZM73677.1"/>
    <property type="molecule type" value="Genomic_DNA"/>
</dbReference>
<reference evidence="5 6" key="1">
    <citation type="submission" date="2017-07" db="EMBL/GenBank/DDBJ databases">
        <title>Amycolatopsis antarcticus sp. nov., isolated from the surface of an Antarcticus brown macroalga.</title>
        <authorList>
            <person name="Wang J."/>
            <person name="Leiva S."/>
            <person name="Huang J."/>
            <person name="Huang Y."/>
        </authorList>
    </citation>
    <scope>NUCLEOTIDE SEQUENCE [LARGE SCALE GENOMIC DNA]</scope>
    <source>
        <strain evidence="5 6">AU-G6</strain>
    </source>
</reference>
<dbReference type="OrthoDB" id="158614at2"/>
<proteinExistence type="inferred from homology"/>
<sequence>MAISLWAVTSPISSTSSASAISPESKRLLLVHAHPDDETLTTGGTIARYAAEGAEVTVVTCTLGEEGEIIPPALAGLGAWAADQLGGYRSGELAAACAALGQVRHRYLGGIGRWRDSGMAGTPSAEHPRAFTRGTLDEQAAQLAALLDEFRPQVVVSYDAFGGYGHPDHIRAHQVTTAATEGRADVARVFHTVASEEQTRRGLAGLRGMGDLGARVAADGELPTVADAGISTVVDVEPYRRAKIAALTAHATQVSVGEHHFALSNGIAQPLGDAEHYVLARGSAEGCAAELFGGLTP</sequence>
<keyword evidence="6" id="KW-1185">Reference proteome</keyword>
<keyword evidence="3 4" id="KW-0862">Zinc</keyword>
<dbReference type="GO" id="GO:0010125">
    <property type="term" value="P:mycothiol biosynthetic process"/>
    <property type="evidence" value="ECO:0007669"/>
    <property type="project" value="UniProtKB-UniRule"/>
</dbReference>
<dbReference type="InterPro" id="IPR003737">
    <property type="entry name" value="GlcNAc_PI_deacetylase-related"/>
</dbReference>
<evidence type="ECO:0000313" key="5">
    <source>
        <dbReference type="EMBL" id="OZM73677.1"/>
    </source>
</evidence>
<comment type="similarity">
    <text evidence="4">Belongs to the MshB deacetylase family.</text>
</comment>
<dbReference type="EC" id="3.5.1.103" evidence="4"/>
<organism evidence="5 6">
    <name type="scientific">Amycolatopsis antarctica</name>
    <dbReference type="NCBI Taxonomy" id="1854586"/>
    <lineage>
        <taxon>Bacteria</taxon>
        <taxon>Bacillati</taxon>
        <taxon>Actinomycetota</taxon>
        <taxon>Actinomycetes</taxon>
        <taxon>Pseudonocardiales</taxon>
        <taxon>Pseudonocardiaceae</taxon>
        <taxon>Amycolatopsis</taxon>
    </lineage>
</organism>
<dbReference type="NCBIfam" id="TIGR03445">
    <property type="entry name" value="mycothiol_MshB"/>
    <property type="match status" value="1"/>
</dbReference>
<name>A0A263D7Z5_9PSEU</name>
<dbReference type="GO" id="GO:0035595">
    <property type="term" value="F:N-acetylglucosaminylinositol deacetylase activity"/>
    <property type="evidence" value="ECO:0007669"/>
    <property type="project" value="UniProtKB-EC"/>
</dbReference>
<comment type="function">
    <text evidence="4">Catalyzes the deacetylation of 1D-myo-inositol 2-acetamido-2-deoxy-alpha-D-glucopyranoside (GlcNAc-Ins) in the mycothiol biosynthesis pathway.</text>
</comment>
<dbReference type="Pfam" id="PF02585">
    <property type="entry name" value="PIG-L"/>
    <property type="match status" value="1"/>
</dbReference>
<dbReference type="HAMAP" id="MF_01696">
    <property type="entry name" value="MshB"/>
    <property type="match status" value="1"/>
</dbReference>
<comment type="caution">
    <text evidence="5">The sequence shown here is derived from an EMBL/GenBank/DDBJ whole genome shotgun (WGS) entry which is preliminary data.</text>
</comment>
<comment type="catalytic activity">
    <reaction evidence="4">
        <text>1D-myo-inositol 2-acetamido-2-deoxy-alpha-D-glucopyranoside + H2O = 1D-myo-inositol 2-amino-2-deoxy-alpha-D-glucopyranoside + acetate</text>
        <dbReference type="Rhea" id="RHEA:26180"/>
        <dbReference type="ChEBI" id="CHEBI:15377"/>
        <dbReference type="ChEBI" id="CHEBI:30089"/>
        <dbReference type="ChEBI" id="CHEBI:52442"/>
        <dbReference type="ChEBI" id="CHEBI:58886"/>
        <dbReference type="EC" id="3.5.1.103"/>
    </reaction>
</comment>
<keyword evidence="2 4" id="KW-0378">Hydrolase</keyword>
<feature type="binding site" evidence="4">
    <location>
        <position position="34"/>
    </location>
    <ligand>
        <name>Zn(2+)</name>
        <dbReference type="ChEBI" id="CHEBI:29105"/>
    </ligand>
</feature>
<dbReference type="Gene3D" id="3.40.50.10320">
    <property type="entry name" value="LmbE-like"/>
    <property type="match status" value="1"/>
</dbReference>
<dbReference type="SUPFAM" id="SSF102588">
    <property type="entry name" value="LmbE-like"/>
    <property type="match status" value="1"/>
</dbReference>
<feature type="binding site" evidence="4">
    <location>
        <position position="169"/>
    </location>
    <ligand>
        <name>Zn(2+)</name>
        <dbReference type="ChEBI" id="CHEBI:29105"/>
    </ligand>
</feature>
<dbReference type="Proteomes" id="UP000242444">
    <property type="component" value="Unassembled WGS sequence"/>
</dbReference>
<evidence type="ECO:0000313" key="6">
    <source>
        <dbReference type="Proteomes" id="UP000242444"/>
    </source>
</evidence>
<dbReference type="InterPro" id="IPR017810">
    <property type="entry name" value="Mycothiol_biosynthesis_MshB"/>
</dbReference>
<accession>A0A263D7Z5</accession>
<dbReference type="GO" id="GO:0008270">
    <property type="term" value="F:zinc ion binding"/>
    <property type="evidence" value="ECO:0007669"/>
    <property type="project" value="UniProtKB-UniRule"/>
</dbReference>
<dbReference type="InterPro" id="IPR024078">
    <property type="entry name" value="LmbE-like_dom_sf"/>
</dbReference>
<keyword evidence="1 4" id="KW-0479">Metal-binding</keyword>
<comment type="cofactor">
    <cofactor evidence="4">
        <name>Zn(2+)</name>
        <dbReference type="ChEBI" id="CHEBI:29105"/>
    </cofactor>
    <text evidence="4">Binds 1 zinc ion per subunit.</text>
</comment>
<dbReference type="InParanoid" id="A0A263D7Z5"/>
<dbReference type="PANTHER" id="PTHR12993:SF26">
    <property type="entry name" value="1D-MYO-INOSITOL 2-ACETAMIDO-2-DEOXY-ALPHA-D-GLUCOPYRANOSIDE DEACETYLASE"/>
    <property type="match status" value="1"/>
</dbReference>
<evidence type="ECO:0000256" key="4">
    <source>
        <dbReference type="HAMAP-Rule" id="MF_01696"/>
    </source>
</evidence>
<evidence type="ECO:0000256" key="1">
    <source>
        <dbReference type="ARBA" id="ARBA00022723"/>
    </source>
</evidence>
<dbReference type="PANTHER" id="PTHR12993">
    <property type="entry name" value="N-ACETYLGLUCOSAMINYL-PHOSPHATIDYLINOSITOL DE-N-ACETYLASE-RELATED"/>
    <property type="match status" value="1"/>
</dbReference>
<dbReference type="AlphaFoldDB" id="A0A263D7Z5"/>
<gene>
    <name evidence="4 5" type="primary">mshB</name>
    <name evidence="5" type="ORF">CFN78_09155</name>
</gene>
<protein>
    <recommendedName>
        <fullName evidence="4">1D-myo-inositol 2-acetamido-2-deoxy-alpha-D-glucopyranoside deacetylase</fullName>
        <shortName evidence="4">GlcNAc-Ins deacetylase</shortName>
        <ecNumber evidence="4">3.5.1.103</ecNumber>
    </recommendedName>
    <alternativeName>
        <fullName evidence="4">N-acetyl-1-D-myo-inositol-2-amino-2-deoxy-alpha-D-glucopyranoside deacetylase</fullName>
    </alternativeName>
</protein>
<feature type="binding site" evidence="4">
    <location>
        <position position="37"/>
    </location>
    <ligand>
        <name>Zn(2+)</name>
        <dbReference type="ChEBI" id="CHEBI:29105"/>
    </ligand>
</feature>